<feature type="coiled-coil region" evidence="1">
    <location>
        <begin position="74"/>
        <end position="178"/>
    </location>
</feature>
<protein>
    <submittedName>
        <fullName evidence="3">Uncharacterized protein</fullName>
    </submittedName>
</protein>
<dbReference type="Proteomes" id="UP001341840">
    <property type="component" value="Unassembled WGS sequence"/>
</dbReference>
<evidence type="ECO:0000313" key="4">
    <source>
        <dbReference type="Proteomes" id="UP001341840"/>
    </source>
</evidence>
<sequence length="229" mass="26592">MSTRKRKNLEPKYGSIFSNEFDHVRFAQEYLLGENNQVSMEGDHFEKNREYVTKFCIKTAAICQAARNKLKGDVVVLDGEVNQLRTRNASLEAEKRVVDMEKFTLSGKVTELKVRLALSAKEVEDLKENMKKLEEDRLSEYEKHKVVASKLFTLIEEHKRILEAQRKLQRNCNNLRKREFKSLKMLWTPDYRVVDGKVVDENGAEVISKPNTVMTKHEDEGPKSDAKEN</sequence>
<accession>A0ABU6U712</accession>
<reference evidence="3 4" key="1">
    <citation type="journal article" date="2023" name="Plants (Basel)">
        <title>Bridging the Gap: Combining Genomics and Transcriptomics Approaches to Understand Stylosanthes scabra, an Orphan Legume from the Brazilian Caatinga.</title>
        <authorList>
            <person name="Ferreira-Neto J.R.C."/>
            <person name="da Silva M.D."/>
            <person name="Binneck E."/>
            <person name="de Melo N.F."/>
            <person name="da Silva R.H."/>
            <person name="de Melo A.L.T.M."/>
            <person name="Pandolfi V."/>
            <person name="Bustamante F.O."/>
            <person name="Brasileiro-Vidal A.C."/>
            <person name="Benko-Iseppon A.M."/>
        </authorList>
    </citation>
    <scope>NUCLEOTIDE SEQUENCE [LARGE SCALE GENOMIC DNA]</scope>
    <source>
        <tissue evidence="3">Leaves</tissue>
    </source>
</reference>
<evidence type="ECO:0000256" key="2">
    <source>
        <dbReference type="SAM" id="MobiDB-lite"/>
    </source>
</evidence>
<keyword evidence="4" id="KW-1185">Reference proteome</keyword>
<evidence type="ECO:0000256" key="1">
    <source>
        <dbReference type="SAM" id="Coils"/>
    </source>
</evidence>
<name>A0ABU6U712_9FABA</name>
<dbReference type="EMBL" id="JASCZI010120854">
    <property type="protein sequence ID" value="MED6155978.1"/>
    <property type="molecule type" value="Genomic_DNA"/>
</dbReference>
<organism evidence="3 4">
    <name type="scientific">Stylosanthes scabra</name>
    <dbReference type="NCBI Taxonomy" id="79078"/>
    <lineage>
        <taxon>Eukaryota</taxon>
        <taxon>Viridiplantae</taxon>
        <taxon>Streptophyta</taxon>
        <taxon>Embryophyta</taxon>
        <taxon>Tracheophyta</taxon>
        <taxon>Spermatophyta</taxon>
        <taxon>Magnoliopsida</taxon>
        <taxon>eudicotyledons</taxon>
        <taxon>Gunneridae</taxon>
        <taxon>Pentapetalae</taxon>
        <taxon>rosids</taxon>
        <taxon>fabids</taxon>
        <taxon>Fabales</taxon>
        <taxon>Fabaceae</taxon>
        <taxon>Papilionoideae</taxon>
        <taxon>50 kb inversion clade</taxon>
        <taxon>dalbergioids sensu lato</taxon>
        <taxon>Dalbergieae</taxon>
        <taxon>Pterocarpus clade</taxon>
        <taxon>Stylosanthes</taxon>
    </lineage>
</organism>
<feature type="compositionally biased region" description="Basic and acidic residues" evidence="2">
    <location>
        <begin position="215"/>
        <end position="229"/>
    </location>
</feature>
<comment type="caution">
    <text evidence="3">The sequence shown here is derived from an EMBL/GenBank/DDBJ whole genome shotgun (WGS) entry which is preliminary data.</text>
</comment>
<keyword evidence="1" id="KW-0175">Coiled coil</keyword>
<feature type="region of interest" description="Disordered" evidence="2">
    <location>
        <begin position="209"/>
        <end position="229"/>
    </location>
</feature>
<evidence type="ECO:0000313" key="3">
    <source>
        <dbReference type="EMBL" id="MED6155978.1"/>
    </source>
</evidence>
<gene>
    <name evidence="3" type="ORF">PIB30_010621</name>
</gene>
<proteinExistence type="predicted"/>